<comment type="caution">
    <text evidence="1">The sequence shown here is derived from an EMBL/GenBank/DDBJ whole genome shotgun (WGS) entry which is preliminary data.</text>
</comment>
<dbReference type="EMBL" id="CM056741">
    <property type="protein sequence ID" value="KAJ8687916.1"/>
    <property type="molecule type" value="Genomic_DNA"/>
</dbReference>
<proteinExistence type="predicted"/>
<gene>
    <name evidence="1" type="ORF">QAD02_023711</name>
</gene>
<evidence type="ECO:0000313" key="2">
    <source>
        <dbReference type="Proteomes" id="UP001239111"/>
    </source>
</evidence>
<protein>
    <submittedName>
        <fullName evidence="1">Uncharacterized protein</fullName>
    </submittedName>
</protein>
<evidence type="ECO:0000313" key="1">
    <source>
        <dbReference type="EMBL" id="KAJ8687916.1"/>
    </source>
</evidence>
<name>A0ACC2PY98_9HYME</name>
<dbReference type="Proteomes" id="UP001239111">
    <property type="component" value="Chromosome 1"/>
</dbReference>
<reference evidence="1" key="1">
    <citation type="submission" date="2023-04" db="EMBL/GenBank/DDBJ databases">
        <title>A chromosome-level genome assembly of the parasitoid wasp Eretmocerus hayati.</title>
        <authorList>
            <person name="Zhong Y."/>
            <person name="Liu S."/>
            <person name="Liu Y."/>
        </authorList>
    </citation>
    <scope>NUCLEOTIDE SEQUENCE</scope>
    <source>
        <strain evidence="1">ZJU_SS_LIU_2023</strain>
    </source>
</reference>
<organism evidence="1 2">
    <name type="scientific">Eretmocerus hayati</name>
    <dbReference type="NCBI Taxonomy" id="131215"/>
    <lineage>
        <taxon>Eukaryota</taxon>
        <taxon>Metazoa</taxon>
        <taxon>Ecdysozoa</taxon>
        <taxon>Arthropoda</taxon>
        <taxon>Hexapoda</taxon>
        <taxon>Insecta</taxon>
        <taxon>Pterygota</taxon>
        <taxon>Neoptera</taxon>
        <taxon>Endopterygota</taxon>
        <taxon>Hymenoptera</taxon>
        <taxon>Apocrita</taxon>
        <taxon>Proctotrupomorpha</taxon>
        <taxon>Chalcidoidea</taxon>
        <taxon>Aphelinidae</taxon>
        <taxon>Aphelininae</taxon>
        <taxon>Eretmocerus</taxon>
    </lineage>
</organism>
<keyword evidence="2" id="KW-1185">Reference proteome</keyword>
<sequence length="450" mass="49370">MNEGSQTEPNAGGASLTQASDLNDITMEVQHQEHTVAHNMPAHKVATDNARQFSLYDAKPPVRVELSMRNLNSLNLERLFKARGNANNAQTQQTNSSGTMKRSRAEASSIPNSSQNGHIDSTQSSYGWVSPKSKRTARIPASQSSEDFSFSGPNRYSVLDGSSEIERSFGSYTRNSTASLSRIPPPVDRSIAGSSNFLHPPTQPQPGAIYSQDPASRESFDWPPLPNQRGSTSRPPPQDRLAQQTAPAAAPPRERPSGSSNTDAAVQRSNEATAAKHIRPPPIHTDGASSSMLLSILKPLNLSKSDFRLVEGGPENVSIMCSSLDSYKIVLEILKNVKKKKKAEFEQLRNAKLNRIIRHNHMSPNRDSPYIARNETNSWNNASGAANYLFPSEPPQSQPSFNKMLDEIRNQVTSSIQAQLQSVVSLITLNSQRIDKILNFLQHPNGFPSI</sequence>
<accession>A0ACC2PY98</accession>